<sequence>MIIHIVRVRRTGKTIKSLFIADLRWAPELGTHRQQALYEERAARPKNPKPGLKPAPNGLKPPPPNGLKPPPPNGLKPPPPNGLKPPPPNGMKPPPPNGLKPPRN</sequence>
<name>A0A915PVM3_9BILA</name>
<evidence type="ECO:0000313" key="3">
    <source>
        <dbReference type="WBParaSite" id="sdigi.contig292.g7139.t1"/>
    </source>
</evidence>
<organism evidence="2 3">
    <name type="scientific">Setaria digitata</name>
    <dbReference type="NCBI Taxonomy" id="48799"/>
    <lineage>
        <taxon>Eukaryota</taxon>
        <taxon>Metazoa</taxon>
        <taxon>Ecdysozoa</taxon>
        <taxon>Nematoda</taxon>
        <taxon>Chromadorea</taxon>
        <taxon>Rhabditida</taxon>
        <taxon>Spirurina</taxon>
        <taxon>Spiruromorpha</taxon>
        <taxon>Filarioidea</taxon>
        <taxon>Setariidae</taxon>
        <taxon>Setaria</taxon>
    </lineage>
</organism>
<dbReference type="Proteomes" id="UP000887581">
    <property type="component" value="Unplaced"/>
</dbReference>
<dbReference type="WBParaSite" id="sdigi.contig292.g7139.t1">
    <property type="protein sequence ID" value="sdigi.contig292.g7139.t1"/>
    <property type="gene ID" value="sdigi.contig292.g7139"/>
</dbReference>
<feature type="compositionally biased region" description="Pro residues" evidence="1">
    <location>
        <begin position="59"/>
        <end position="104"/>
    </location>
</feature>
<protein>
    <submittedName>
        <fullName evidence="3">Uncharacterized protein</fullName>
    </submittedName>
</protein>
<accession>A0A915PVM3</accession>
<evidence type="ECO:0000256" key="1">
    <source>
        <dbReference type="SAM" id="MobiDB-lite"/>
    </source>
</evidence>
<proteinExistence type="predicted"/>
<evidence type="ECO:0000313" key="2">
    <source>
        <dbReference type="Proteomes" id="UP000887581"/>
    </source>
</evidence>
<reference evidence="3" key="1">
    <citation type="submission" date="2022-11" db="UniProtKB">
        <authorList>
            <consortium name="WormBaseParasite"/>
        </authorList>
    </citation>
    <scope>IDENTIFICATION</scope>
</reference>
<dbReference type="AlphaFoldDB" id="A0A915PVM3"/>
<keyword evidence="2" id="KW-1185">Reference proteome</keyword>
<feature type="compositionally biased region" description="Low complexity" evidence="1">
    <location>
        <begin position="49"/>
        <end position="58"/>
    </location>
</feature>
<feature type="region of interest" description="Disordered" evidence="1">
    <location>
        <begin position="38"/>
        <end position="104"/>
    </location>
</feature>